<dbReference type="Gene3D" id="3.40.50.150">
    <property type="entry name" value="Vaccinia Virus protein VP39"/>
    <property type="match status" value="1"/>
</dbReference>
<organism evidence="2 3">
    <name type="scientific">Pseudolabrys taiwanensis</name>
    <dbReference type="NCBI Taxonomy" id="331696"/>
    <lineage>
        <taxon>Bacteria</taxon>
        <taxon>Pseudomonadati</taxon>
        <taxon>Pseudomonadota</taxon>
        <taxon>Alphaproteobacteria</taxon>
        <taxon>Hyphomicrobiales</taxon>
        <taxon>Xanthobacteraceae</taxon>
        <taxon>Pseudolabrys</taxon>
    </lineage>
</organism>
<keyword evidence="2" id="KW-0489">Methyltransferase</keyword>
<gene>
    <name evidence="2" type="ORF">DW352_12205</name>
</gene>
<dbReference type="GO" id="GO:0008168">
    <property type="term" value="F:methyltransferase activity"/>
    <property type="evidence" value="ECO:0007669"/>
    <property type="project" value="UniProtKB-KW"/>
</dbReference>
<evidence type="ECO:0000313" key="2">
    <source>
        <dbReference type="EMBL" id="AXK81208.1"/>
    </source>
</evidence>
<name>A0A345ZWB1_9HYPH</name>
<dbReference type="PANTHER" id="PTHR34203:SF15">
    <property type="entry name" value="SLL1173 PROTEIN"/>
    <property type="match status" value="1"/>
</dbReference>
<dbReference type="Proteomes" id="UP000254889">
    <property type="component" value="Chromosome"/>
</dbReference>
<keyword evidence="2" id="KW-0808">Transferase</keyword>
<proteinExistence type="predicted"/>
<feature type="domain" description="Methyltransferase FkbM" evidence="1">
    <location>
        <begin position="59"/>
        <end position="213"/>
    </location>
</feature>
<dbReference type="InterPro" id="IPR052514">
    <property type="entry name" value="SAM-dependent_MTase"/>
</dbReference>
<protein>
    <submittedName>
        <fullName evidence="2">FkbM family methyltransferase</fullName>
    </submittedName>
</protein>
<sequence>MTLLQSLSQFPGRSQLKQAVTALAPSLWVSWRLMNRPRSAERELSRLKNLVSRGDTAIDVGANLGLYTRTLAGLAARVHAFEPSPDMATMLRRTSARNVTIHEVALSDGEGNAALRIPRAGDHLTHGLASLEPGAVGGQDVVVTDVSRKRLDSMIDEPVNFVKVDVEGHELNVLRGATALIAHHRPVFLVEAEDRHRPGATHSIFSFFRERAYDGFYLQDHDVMDIAAFDPAIDQDEKVLLADGGRADGRHYINNFFFIPAERHGRQLLEAA</sequence>
<reference evidence="2 3" key="1">
    <citation type="submission" date="2018-07" db="EMBL/GenBank/DDBJ databases">
        <authorList>
            <person name="Quirk P.G."/>
            <person name="Krulwich T.A."/>
        </authorList>
    </citation>
    <scope>NUCLEOTIDE SEQUENCE [LARGE SCALE GENOMIC DNA]</scope>
    <source>
        <strain evidence="2 3">CC-BB4</strain>
    </source>
</reference>
<dbReference type="KEGG" id="ptaw:DW352_12205"/>
<dbReference type="GO" id="GO:0032259">
    <property type="term" value="P:methylation"/>
    <property type="evidence" value="ECO:0007669"/>
    <property type="project" value="UniProtKB-KW"/>
</dbReference>
<dbReference type="Pfam" id="PF05050">
    <property type="entry name" value="Methyltransf_21"/>
    <property type="match status" value="1"/>
</dbReference>
<dbReference type="InterPro" id="IPR006342">
    <property type="entry name" value="FkbM_mtfrase"/>
</dbReference>
<evidence type="ECO:0000259" key="1">
    <source>
        <dbReference type="Pfam" id="PF05050"/>
    </source>
</evidence>
<dbReference type="EMBL" id="CP031417">
    <property type="protein sequence ID" value="AXK81208.1"/>
    <property type="molecule type" value="Genomic_DNA"/>
</dbReference>
<dbReference type="InterPro" id="IPR029063">
    <property type="entry name" value="SAM-dependent_MTases_sf"/>
</dbReference>
<dbReference type="OrthoDB" id="9814604at2"/>
<dbReference type="SUPFAM" id="SSF53335">
    <property type="entry name" value="S-adenosyl-L-methionine-dependent methyltransferases"/>
    <property type="match status" value="1"/>
</dbReference>
<dbReference type="NCBIfam" id="TIGR01444">
    <property type="entry name" value="fkbM_fam"/>
    <property type="match status" value="1"/>
</dbReference>
<accession>A0A345ZWB1</accession>
<keyword evidence="3" id="KW-1185">Reference proteome</keyword>
<dbReference type="AlphaFoldDB" id="A0A345ZWB1"/>
<dbReference type="PANTHER" id="PTHR34203">
    <property type="entry name" value="METHYLTRANSFERASE, FKBM FAMILY PROTEIN"/>
    <property type="match status" value="1"/>
</dbReference>
<evidence type="ECO:0000313" key="3">
    <source>
        <dbReference type="Proteomes" id="UP000254889"/>
    </source>
</evidence>